<organism evidence="2 3">
    <name type="scientific">Acetobacter garciniae</name>
    <dbReference type="NCBI Taxonomy" id="2817435"/>
    <lineage>
        <taxon>Bacteria</taxon>
        <taxon>Pseudomonadati</taxon>
        <taxon>Pseudomonadota</taxon>
        <taxon>Alphaproteobacteria</taxon>
        <taxon>Acetobacterales</taxon>
        <taxon>Acetobacteraceae</taxon>
        <taxon>Acetobacter</taxon>
    </lineage>
</organism>
<dbReference type="EMBL" id="JAFVMH010000002">
    <property type="protein sequence ID" value="MBO1324915.1"/>
    <property type="molecule type" value="Genomic_DNA"/>
</dbReference>
<proteinExistence type="predicted"/>
<sequence length="224" mass="23663">MTDSPVFLTDLPASERLTVWAIRRLAGQATPQAAPQSTQPGRCMGRAVQSSSSSSRGRGASSGTAAGLFLPCFRREFLAVAQAFHEAMTDIAALEMPRLDIRSGSMLAVTETEYALLLATAAGQNEREAEMHAVLRHVLPFGGLRARMVSALATLGACLAGAGYWLSHHVARMPLSRMDEPGRGAMVAYPQALSLSRWQDIGLGGPAAPGLSPVNSYLADATRA</sequence>
<feature type="region of interest" description="Disordered" evidence="1">
    <location>
        <begin position="29"/>
        <end position="61"/>
    </location>
</feature>
<evidence type="ECO:0000313" key="2">
    <source>
        <dbReference type="EMBL" id="MBO1324915.1"/>
    </source>
</evidence>
<evidence type="ECO:0000256" key="1">
    <source>
        <dbReference type="SAM" id="MobiDB-lite"/>
    </source>
</evidence>
<reference evidence="2" key="1">
    <citation type="submission" date="2021-03" db="EMBL/GenBank/DDBJ databases">
        <title>The complete genome sequence of Acetobacter sp. TBRC 12339.</title>
        <authorList>
            <person name="Charoenyingcharoen P."/>
            <person name="Yukphan P."/>
        </authorList>
    </citation>
    <scope>NUCLEOTIDE SEQUENCE</scope>
    <source>
        <strain evidence="2">TBRC 12339</strain>
    </source>
</reference>
<dbReference type="AlphaFoldDB" id="A0A939HLF3"/>
<dbReference type="Proteomes" id="UP000664073">
    <property type="component" value="Unassembled WGS sequence"/>
</dbReference>
<keyword evidence="3" id="KW-1185">Reference proteome</keyword>
<dbReference type="RefSeq" id="WP_207845545.1">
    <property type="nucleotide sequence ID" value="NZ_JAFVMH010000002.1"/>
</dbReference>
<gene>
    <name evidence="2" type="ORF">J2D77_07110</name>
</gene>
<name>A0A939HLF3_9PROT</name>
<protein>
    <submittedName>
        <fullName evidence="2">Uncharacterized protein</fullName>
    </submittedName>
</protein>
<accession>A0A939HLF3</accession>
<comment type="caution">
    <text evidence="2">The sequence shown here is derived from an EMBL/GenBank/DDBJ whole genome shotgun (WGS) entry which is preliminary data.</text>
</comment>
<evidence type="ECO:0000313" key="3">
    <source>
        <dbReference type="Proteomes" id="UP000664073"/>
    </source>
</evidence>